<keyword evidence="1" id="KW-0378">Hydrolase</keyword>
<gene>
    <name evidence="3" type="ORF">A3B40_03810</name>
</gene>
<evidence type="ECO:0000313" key="4">
    <source>
        <dbReference type="Proteomes" id="UP000178040"/>
    </source>
</evidence>
<evidence type="ECO:0000313" key="3">
    <source>
        <dbReference type="EMBL" id="OGK43911.1"/>
    </source>
</evidence>
<dbReference type="InterPro" id="IPR002252">
    <property type="entry name" value="Glyco_hydro_36"/>
</dbReference>
<dbReference type="Gene3D" id="3.20.20.70">
    <property type="entry name" value="Aldolase class I"/>
    <property type="match status" value="1"/>
</dbReference>
<dbReference type="InterPro" id="IPR013785">
    <property type="entry name" value="Aldolase_TIM"/>
</dbReference>
<dbReference type="Pfam" id="PF02065">
    <property type="entry name" value="Melibiase"/>
    <property type="match status" value="1"/>
</dbReference>
<dbReference type="PANTHER" id="PTHR43053">
    <property type="entry name" value="GLYCOSIDASE FAMILY 31"/>
    <property type="match status" value="1"/>
</dbReference>
<name>A0A1F7IKL8_9BACT</name>
<protein>
    <recommendedName>
        <fullName evidence="5">Alpha-galactosidase</fullName>
    </recommendedName>
</protein>
<dbReference type="GO" id="GO:0004557">
    <property type="term" value="F:alpha-galactosidase activity"/>
    <property type="evidence" value="ECO:0007669"/>
    <property type="project" value="InterPro"/>
</dbReference>
<accession>A0A1F7IKL8</accession>
<dbReference type="Proteomes" id="UP000178040">
    <property type="component" value="Unassembled WGS sequence"/>
</dbReference>
<evidence type="ECO:0000256" key="1">
    <source>
        <dbReference type="ARBA" id="ARBA00022801"/>
    </source>
</evidence>
<organism evidence="3 4">
    <name type="scientific">Candidatus Roizmanbacteria bacterium RIFCSPLOWO2_01_FULL_37_16</name>
    <dbReference type="NCBI Taxonomy" id="1802058"/>
    <lineage>
        <taxon>Bacteria</taxon>
        <taxon>Candidatus Roizmaniibacteriota</taxon>
    </lineage>
</organism>
<sequence>MNNKKNLSKIEIKGWQSWSPAYPTKIKIPIRNFSPFAKADSAYLTKIKIKLKPAPTGWCSWYAFGQNINSNIIINQAEWIAKNKNLLPLDYVIIDEGWTSRGDWLKPNLSKFPQGMKILAQKIKKLGLKPGLWISPFLVSSNSIFAQKHADWLIKNKDGSFLDGNKLIPIDNLLPRKNWVLNLGLKDVQDYLVNVIDTLINDWGYQLLKLDFLYAQHFNPDFSDAEFPDKLLADFLKRIKKTYPRVYFIACGCPLAPALGSTDAMRISEDIVIPYLRNIPILNSFIHKKTLGQLEQNLKLRKETKKFWQLDPDVFICDRSYGLNESQIYRLLNLIKEADGLKFLGDDLVNLDTKLIKKYILKLFS</sequence>
<keyword evidence="2" id="KW-0326">Glycosidase</keyword>
<dbReference type="InterPro" id="IPR017853">
    <property type="entry name" value="GH"/>
</dbReference>
<dbReference type="PANTHER" id="PTHR43053:SF3">
    <property type="entry name" value="ALPHA-GALACTOSIDASE C-RELATED"/>
    <property type="match status" value="1"/>
</dbReference>
<dbReference type="EMBL" id="MGAI01000035">
    <property type="protein sequence ID" value="OGK43911.1"/>
    <property type="molecule type" value="Genomic_DNA"/>
</dbReference>
<proteinExistence type="predicted"/>
<evidence type="ECO:0000256" key="2">
    <source>
        <dbReference type="ARBA" id="ARBA00023295"/>
    </source>
</evidence>
<dbReference type="SUPFAM" id="SSF51445">
    <property type="entry name" value="(Trans)glycosidases"/>
    <property type="match status" value="1"/>
</dbReference>
<evidence type="ECO:0008006" key="5">
    <source>
        <dbReference type="Google" id="ProtNLM"/>
    </source>
</evidence>
<dbReference type="GO" id="GO:0016052">
    <property type="term" value="P:carbohydrate catabolic process"/>
    <property type="evidence" value="ECO:0007669"/>
    <property type="project" value="InterPro"/>
</dbReference>
<comment type="caution">
    <text evidence="3">The sequence shown here is derived from an EMBL/GenBank/DDBJ whole genome shotgun (WGS) entry which is preliminary data.</text>
</comment>
<reference evidence="3 4" key="1">
    <citation type="journal article" date="2016" name="Nat. Commun.">
        <title>Thousands of microbial genomes shed light on interconnected biogeochemical processes in an aquifer system.</title>
        <authorList>
            <person name="Anantharaman K."/>
            <person name="Brown C.T."/>
            <person name="Hug L.A."/>
            <person name="Sharon I."/>
            <person name="Castelle C.J."/>
            <person name="Probst A.J."/>
            <person name="Thomas B.C."/>
            <person name="Singh A."/>
            <person name="Wilkins M.J."/>
            <person name="Karaoz U."/>
            <person name="Brodie E.L."/>
            <person name="Williams K.H."/>
            <person name="Hubbard S.S."/>
            <person name="Banfield J.F."/>
        </authorList>
    </citation>
    <scope>NUCLEOTIDE SEQUENCE [LARGE SCALE GENOMIC DNA]</scope>
</reference>
<dbReference type="CDD" id="cd14791">
    <property type="entry name" value="GH36"/>
    <property type="match status" value="1"/>
</dbReference>
<dbReference type="AlphaFoldDB" id="A0A1F7IKL8"/>
<dbReference type="InterPro" id="IPR050985">
    <property type="entry name" value="Alpha-glycosidase_related"/>
</dbReference>